<evidence type="ECO:0000256" key="2">
    <source>
        <dbReference type="ARBA" id="ARBA00022553"/>
    </source>
</evidence>
<dbReference type="CDD" id="cd24029">
    <property type="entry name" value="ASKHA_NBD_HSP70_DnaK_HscA_HscC"/>
    <property type="match status" value="1"/>
</dbReference>
<comment type="caution">
    <text evidence="9">The sequence shown here is derived from an EMBL/GenBank/DDBJ whole genome shotgun (WGS) entry which is preliminary data.</text>
</comment>
<name>A0A5J4KM82_9CHLR</name>
<accession>A0A5J4KM82</accession>
<dbReference type="Pfam" id="PF00092">
    <property type="entry name" value="VWA"/>
    <property type="match status" value="1"/>
</dbReference>
<evidence type="ECO:0000256" key="6">
    <source>
        <dbReference type="ARBA" id="ARBA00023186"/>
    </source>
</evidence>
<dbReference type="PROSITE" id="PS00297">
    <property type="entry name" value="HSP70_1"/>
    <property type="match status" value="1"/>
</dbReference>
<evidence type="ECO:0000313" key="9">
    <source>
        <dbReference type="EMBL" id="GER86256.1"/>
    </source>
</evidence>
<dbReference type="InterPro" id="IPR043129">
    <property type="entry name" value="ATPase_NBD"/>
</dbReference>
<dbReference type="Pfam" id="PF00012">
    <property type="entry name" value="HSP70"/>
    <property type="match status" value="2"/>
</dbReference>
<gene>
    <name evidence="9" type="primary">dnaK_1</name>
    <name evidence="9" type="ORF">KDW_04180</name>
</gene>
<dbReference type="CDD" id="cd00198">
    <property type="entry name" value="vWFA"/>
    <property type="match status" value="1"/>
</dbReference>
<dbReference type="RefSeq" id="WP_151754417.1">
    <property type="nucleotide sequence ID" value="NZ_BKZW01000001.1"/>
</dbReference>
<evidence type="ECO:0000256" key="1">
    <source>
        <dbReference type="ARBA" id="ARBA00007381"/>
    </source>
</evidence>
<keyword evidence="4 7" id="KW-0067">ATP-binding</keyword>
<dbReference type="SUPFAM" id="SSF100920">
    <property type="entry name" value="Heat shock protein 70kD (HSP70), peptide-binding domain"/>
    <property type="match status" value="1"/>
</dbReference>
<dbReference type="EMBL" id="BKZW01000001">
    <property type="protein sequence ID" value="GER86256.1"/>
    <property type="molecule type" value="Genomic_DNA"/>
</dbReference>
<dbReference type="InterPro" id="IPR018181">
    <property type="entry name" value="Heat_shock_70_CS"/>
</dbReference>
<reference evidence="9 10" key="1">
    <citation type="submission" date="2019-10" db="EMBL/GenBank/DDBJ databases">
        <title>Dictyobacter vulcani sp. nov., within the class Ktedonobacteria, isolated from soil of volcanic Mt. Zao.</title>
        <authorList>
            <person name="Zheng Y."/>
            <person name="Wang C.M."/>
            <person name="Sakai Y."/>
            <person name="Abe K."/>
            <person name="Yokota A."/>
            <person name="Yabe S."/>
        </authorList>
    </citation>
    <scope>NUCLEOTIDE SEQUENCE [LARGE SCALE GENOMIC DNA]</scope>
    <source>
        <strain evidence="9 10">W12</strain>
    </source>
</reference>
<keyword evidence="2" id="KW-0597">Phosphoprotein</keyword>
<dbReference type="SUPFAM" id="SSF53067">
    <property type="entry name" value="Actin-like ATPase domain"/>
    <property type="match status" value="2"/>
</dbReference>
<dbReference type="PANTHER" id="PTHR19375">
    <property type="entry name" value="HEAT SHOCK PROTEIN 70KDA"/>
    <property type="match status" value="1"/>
</dbReference>
<evidence type="ECO:0000256" key="5">
    <source>
        <dbReference type="ARBA" id="ARBA00023016"/>
    </source>
</evidence>
<dbReference type="GO" id="GO:0140662">
    <property type="term" value="F:ATP-dependent protein folding chaperone"/>
    <property type="evidence" value="ECO:0007669"/>
    <property type="project" value="InterPro"/>
</dbReference>
<dbReference type="GO" id="GO:0005524">
    <property type="term" value="F:ATP binding"/>
    <property type="evidence" value="ECO:0007669"/>
    <property type="project" value="UniProtKB-KW"/>
</dbReference>
<evidence type="ECO:0000256" key="7">
    <source>
        <dbReference type="RuleBase" id="RU003322"/>
    </source>
</evidence>
<dbReference type="FunFam" id="3.90.640.10:FF:000003">
    <property type="entry name" value="Molecular chaperone DnaK"/>
    <property type="match status" value="1"/>
</dbReference>
<dbReference type="Proteomes" id="UP000326912">
    <property type="component" value="Unassembled WGS sequence"/>
</dbReference>
<keyword evidence="6" id="KW-0143">Chaperone</keyword>
<protein>
    <submittedName>
        <fullName evidence="9">Molecular chaperone DnaK</fullName>
    </submittedName>
</protein>
<dbReference type="InterPro" id="IPR002035">
    <property type="entry name" value="VWF_A"/>
</dbReference>
<dbReference type="Gene3D" id="3.40.50.410">
    <property type="entry name" value="von Willebrand factor, type A domain"/>
    <property type="match status" value="1"/>
</dbReference>
<feature type="domain" description="VWFA" evidence="8">
    <location>
        <begin position="508"/>
        <end position="674"/>
    </location>
</feature>
<dbReference type="PRINTS" id="PR00301">
    <property type="entry name" value="HEATSHOCK70"/>
</dbReference>
<dbReference type="InterPro" id="IPR036465">
    <property type="entry name" value="vWFA_dom_sf"/>
</dbReference>
<dbReference type="FunFam" id="3.30.420.40:FF:000071">
    <property type="entry name" value="Molecular chaperone DnaK"/>
    <property type="match status" value="1"/>
</dbReference>
<evidence type="ECO:0000313" key="10">
    <source>
        <dbReference type="Proteomes" id="UP000326912"/>
    </source>
</evidence>
<keyword evidence="5" id="KW-0346">Stress response</keyword>
<dbReference type="AlphaFoldDB" id="A0A5J4KM82"/>
<dbReference type="InterPro" id="IPR013126">
    <property type="entry name" value="Hsp_70_fam"/>
</dbReference>
<proteinExistence type="inferred from homology"/>
<organism evidence="9 10">
    <name type="scientific">Dictyobacter vulcani</name>
    <dbReference type="NCBI Taxonomy" id="2607529"/>
    <lineage>
        <taxon>Bacteria</taxon>
        <taxon>Bacillati</taxon>
        <taxon>Chloroflexota</taxon>
        <taxon>Ktedonobacteria</taxon>
        <taxon>Ktedonobacterales</taxon>
        <taxon>Dictyobacteraceae</taxon>
        <taxon>Dictyobacter</taxon>
    </lineage>
</organism>
<dbReference type="PROSITE" id="PS50234">
    <property type="entry name" value="VWFA"/>
    <property type="match status" value="1"/>
</dbReference>
<evidence type="ECO:0000259" key="8">
    <source>
        <dbReference type="PROSITE" id="PS50234"/>
    </source>
</evidence>
<keyword evidence="3 7" id="KW-0547">Nucleotide-binding</keyword>
<dbReference type="Gene3D" id="3.90.640.10">
    <property type="entry name" value="Actin, Chain A, domain 4"/>
    <property type="match status" value="1"/>
</dbReference>
<evidence type="ECO:0000256" key="4">
    <source>
        <dbReference type="ARBA" id="ARBA00022840"/>
    </source>
</evidence>
<dbReference type="Gene3D" id="3.30.420.40">
    <property type="match status" value="2"/>
</dbReference>
<dbReference type="SMART" id="SM00327">
    <property type="entry name" value="VWA"/>
    <property type="match status" value="1"/>
</dbReference>
<dbReference type="SUPFAM" id="SSF53300">
    <property type="entry name" value="vWA-like"/>
    <property type="match status" value="1"/>
</dbReference>
<evidence type="ECO:0000256" key="3">
    <source>
        <dbReference type="ARBA" id="ARBA00022741"/>
    </source>
</evidence>
<dbReference type="PROSITE" id="PS00329">
    <property type="entry name" value="HSP70_2"/>
    <property type="match status" value="1"/>
</dbReference>
<sequence length="679" mass="74229">MSTVVGIDLGTTYSVVAYVNAQGKPEIIPNEDGKATTPSVVQFTAHGPIVGASAKEAQANGDKDAVAFFKRSMGDSEFLLSLYGEDYTPTKLSTLVLRQLKEQAEAYLSTPVTDAVITVPAYFTHLQRTATIEAGQKAGLNVLKIISEPTAAALAYGLRPNAQAQRVLVYDLGGGTFDVSLVEITDAELNVLATDGDHKLGGKDWDDSLITYLATQFEQEYGIELNDEELNDLSVQAERLKHTLSIRQSATIRIQGSGQVGNYTVTRTLFEDITHDLMEKTKLLTERVLSATHLTWSDINGVLPVGGSTRMPVVRTFIEQMSGKAPMSGINPDEAVALGAAIQAVMELEQRDKPSLHFRLAGRKKTTDVIAHSLGLIAENTNKTQYINSFIIPKNLAIPTTQTRPYQMKVRRGGDTRLEVFLTQGESENPQDCTYLGLYVFINFPKIASRITQLDITYSYDKNGVVNVSAIEKSTGQPLTLKIEDLPADIPGRFLEPPVIPVAPQPRTVYLAFDLSASMRGQPLKKAQQAARDFVLKSDLEYTSIGLISFSNQVYVDLEATHDATKIKRAIDELIIGRTGYGNLAHPFKEISRLFDGVSGLRYAVVLADGAWVNQKAAIQVAKRCHQEQIEIIAIGFGKANRNFLNQIASSSEQSFFTNLDSLSETFSTIAQEIAGMPV</sequence>
<keyword evidence="10" id="KW-1185">Reference proteome</keyword>
<comment type="similarity">
    <text evidence="1 7">Belongs to the heat shock protein 70 family.</text>
</comment>
<dbReference type="InterPro" id="IPR029047">
    <property type="entry name" value="HSP70_peptide-bd_sf"/>
</dbReference>
<dbReference type="Gene3D" id="2.60.34.10">
    <property type="entry name" value="Substrate Binding Domain Of DNAk, Chain A, domain 1"/>
    <property type="match status" value="1"/>
</dbReference>